<dbReference type="AlphaFoldDB" id="A0A195F3Z3"/>
<keyword evidence="2" id="KW-1185">Reference proteome</keyword>
<name>A0A195F3Z3_9HYME</name>
<evidence type="ECO:0000313" key="2">
    <source>
        <dbReference type="Proteomes" id="UP000078541"/>
    </source>
</evidence>
<organism evidence="1 2">
    <name type="scientific">Trachymyrmex septentrionalis</name>
    <dbReference type="NCBI Taxonomy" id="34720"/>
    <lineage>
        <taxon>Eukaryota</taxon>
        <taxon>Metazoa</taxon>
        <taxon>Ecdysozoa</taxon>
        <taxon>Arthropoda</taxon>
        <taxon>Hexapoda</taxon>
        <taxon>Insecta</taxon>
        <taxon>Pterygota</taxon>
        <taxon>Neoptera</taxon>
        <taxon>Endopterygota</taxon>
        <taxon>Hymenoptera</taxon>
        <taxon>Apocrita</taxon>
        <taxon>Aculeata</taxon>
        <taxon>Formicoidea</taxon>
        <taxon>Formicidae</taxon>
        <taxon>Myrmicinae</taxon>
        <taxon>Trachymyrmex</taxon>
    </lineage>
</organism>
<gene>
    <name evidence="1" type="ORF">ALC56_10352</name>
</gene>
<sequence length="50" mass="5881">RSLSWSRGYARGGCSLVGPWRGRDVDVERVEWEWGFLKQSRKVIDIMQIN</sequence>
<reference evidence="1 2" key="1">
    <citation type="submission" date="2016-03" db="EMBL/GenBank/DDBJ databases">
        <title>Trachymyrmex septentrionalis WGS genome.</title>
        <authorList>
            <person name="Nygaard S."/>
            <person name="Hu H."/>
            <person name="Boomsma J."/>
            <person name="Zhang G."/>
        </authorList>
    </citation>
    <scope>NUCLEOTIDE SEQUENCE [LARGE SCALE GENOMIC DNA]</scope>
    <source>
        <strain evidence="1">Tsep2-gDNA-1</strain>
        <tissue evidence="1">Whole body</tissue>
    </source>
</reference>
<proteinExistence type="predicted"/>
<accession>A0A195F3Z3</accession>
<dbReference type="EMBL" id="KQ981820">
    <property type="protein sequence ID" value="KYN35178.1"/>
    <property type="molecule type" value="Genomic_DNA"/>
</dbReference>
<feature type="non-terminal residue" evidence="1">
    <location>
        <position position="1"/>
    </location>
</feature>
<dbReference type="Proteomes" id="UP000078541">
    <property type="component" value="Unassembled WGS sequence"/>
</dbReference>
<protein>
    <submittedName>
        <fullName evidence="1">Uncharacterized protein</fullName>
    </submittedName>
</protein>
<evidence type="ECO:0000313" key="1">
    <source>
        <dbReference type="EMBL" id="KYN35178.1"/>
    </source>
</evidence>